<dbReference type="InterPro" id="IPR011495">
    <property type="entry name" value="Sig_transdc_His_kin_sub2_dim/P"/>
</dbReference>
<protein>
    <recommendedName>
        <fullName evidence="2">histidine kinase</fullName>
        <ecNumber evidence="2">2.7.13.3</ecNumber>
    </recommendedName>
</protein>
<feature type="coiled-coil region" evidence="8">
    <location>
        <begin position="28"/>
        <end position="62"/>
    </location>
</feature>
<evidence type="ECO:0000256" key="7">
    <source>
        <dbReference type="ARBA" id="ARBA00022840"/>
    </source>
</evidence>
<dbReference type="Pfam" id="PF07568">
    <property type="entry name" value="HisKA_2"/>
    <property type="match status" value="1"/>
</dbReference>
<evidence type="ECO:0000256" key="8">
    <source>
        <dbReference type="SAM" id="Coils"/>
    </source>
</evidence>
<evidence type="ECO:0000256" key="4">
    <source>
        <dbReference type="ARBA" id="ARBA00022679"/>
    </source>
</evidence>
<sequence length="362" mass="39806">MPGPTRSMYSTKESAVEAAGTDDLIARLQFAEASCEEAILECEELRDQLNTMTAECNSLGSQLTATVDQLGRMERLAESMRRQRSRDQETIHVLETRLAASQAEASNAEEEFHVSLEELEVSSRSLAESNLQLYELTRTLERQVDERTADLRASLADREALIEEIHHQTRNNLQIIASLLNLQANRIGEQSAAEVRRSLARIQSMSLVHGLVFDEGSRADTPALPLLTELCRQLASKGESSGGIAIDVNGQTGRIPLNAASPLGLIVAELVSNALSHAFPDTSEHIVEDRRVRVEVYGNPATNCIVIHDNGIGMDPSAPNDRRGLGLLLVRTLARQANAEVRFLRDNGTKVEIHLRSRRSGT</sequence>
<dbReference type="AlphaFoldDB" id="A0A512DIT5"/>
<dbReference type="GO" id="GO:0004673">
    <property type="term" value="F:protein histidine kinase activity"/>
    <property type="evidence" value="ECO:0007669"/>
    <property type="project" value="UniProtKB-EC"/>
</dbReference>
<keyword evidence="4" id="KW-0808">Transferase</keyword>
<evidence type="ECO:0000259" key="9">
    <source>
        <dbReference type="SMART" id="SM00387"/>
    </source>
</evidence>
<gene>
    <name evidence="10" type="ORF">SAE02_02680</name>
</gene>
<dbReference type="PANTHER" id="PTHR41523">
    <property type="entry name" value="TWO-COMPONENT SYSTEM SENSOR PROTEIN"/>
    <property type="match status" value="1"/>
</dbReference>
<dbReference type="EC" id="2.7.13.3" evidence="2"/>
<name>A0A512DIT5_9PROT</name>
<dbReference type="Proteomes" id="UP000321523">
    <property type="component" value="Unassembled WGS sequence"/>
</dbReference>
<keyword evidence="5" id="KW-0547">Nucleotide-binding</keyword>
<dbReference type="GO" id="GO:0005524">
    <property type="term" value="F:ATP binding"/>
    <property type="evidence" value="ECO:0007669"/>
    <property type="project" value="UniProtKB-KW"/>
</dbReference>
<dbReference type="Gene3D" id="3.30.450.20">
    <property type="entry name" value="PAS domain"/>
    <property type="match status" value="1"/>
</dbReference>
<keyword evidence="11" id="KW-1185">Reference proteome</keyword>
<comment type="catalytic activity">
    <reaction evidence="1">
        <text>ATP + protein L-histidine = ADP + protein N-phospho-L-histidine.</text>
        <dbReference type="EC" id="2.7.13.3"/>
    </reaction>
</comment>
<comment type="caution">
    <text evidence="10">The sequence shown here is derived from an EMBL/GenBank/DDBJ whole genome shotgun (WGS) entry which is preliminary data.</text>
</comment>
<evidence type="ECO:0000256" key="6">
    <source>
        <dbReference type="ARBA" id="ARBA00022777"/>
    </source>
</evidence>
<feature type="domain" description="Histidine kinase/HSP90-like ATPase" evidence="9">
    <location>
        <begin position="258"/>
        <end position="359"/>
    </location>
</feature>
<organism evidence="10 11">
    <name type="scientific">Skermanella aerolata</name>
    <dbReference type="NCBI Taxonomy" id="393310"/>
    <lineage>
        <taxon>Bacteria</taxon>
        <taxon>Pseudomonadati</taxon>
        <taxon>Pseudomonadota</taxon>
        <taxon>Alphaproteobacteria</taxon>
        <taxon>Rhodospirillales</taxon>
        <taxon>Azospirillaceae</taxon>
        <taxon>Skermanella</taxon>
    </lineage>
</organism>
<evidence type="ECO:0000313" key="11">
    <source>
        <dbReference type="Proteomes" id="UP000321523"/>
    </source>
</evidence>
<dbReference type="InterPro" id="IPR036890">
    <property type="entry name" value="HATPase_C_sf"/>
</dbReference>
<dbReference type="SMART" id="SM00387">
    <property type="entry name" value="HATPase_c"/>
    <property type="match status" value="1"/>
</dbReference>
<keyword evidence="3" id="KW-0597">Phosphoprotein</keyword>
<reference evidence="10 11" key="1">
    <citation type="submission" date="2019-07" db="EMBL/GenBank/DDBJ databases">
        <title>Whole genome shotgun sequence of Skermanella aerolata NBRC 106429.</title>
        <authorList>
            <person name="Hosoyama A."/>
            <person name="Uohara A."/>
            <person name="Ohji S."/>
            <person name="Ichikawa N."/>
        </authorList>
    </citation>
    <scope>NUCLEOTIDE SEQUENCE [LARGE SCALE GENOMIC DNA]</scope>
    <source>
        <strain evidence="10 11">NBRC 106429</strain>
    </source>
</reference>
<keyword evidence="7" id="KW-0067">ATP-binding</keyword>
<dbReference type="InterPro" id="IPR003594">
    <property type="entry name" value="HATPase_dom"/>
</dbReference>
<evidence type="ECO:0000256" key="5">
    <source>
        <dbReference type="ARBA" id="ARBA00022741"/>
    </source>
</evidence>
<dbReference type="PANTHER" id="PTHR41523:SF8">
    <property type="entry name" value="ETHYLENE RESPONSE SENSOR PROTEIN"/>
    <property type="match status" value="1"/>
</dbReference>
<accession>A0A512DIT5</accession>
<dbReference type="SUPFAM" id="SSF55874">
    <property type="entry name" value="ATPase domain of HSP90 chaperone/DNA topoisomerase II/histidine kinase"/>
    <property type="match status" value="1"/>
</dbReference>
<dbReference type="Gene3D" id="3.30.565.10">
    <property type="entry name" value="Histidine kinase-like ATPase, C-terminal domain"/>
    <property type="match status" value="1"/>
</dbReference>
<keyword evidence="8" id="KW-0175">Coiled coil</keyword>
<evidence type="ECO:0000256" key="3">
    <source>
        <dbReference type="ARBA" id="ARBA00022553"/>
    </source>
</evidence>
<evidence type="ECO:0000313" key="10">
    <source>
        <dbReference type="EMBL" id="GEO36120.1"/>
    </source>
</evidence>
<dbReference type="EMBL" id="BJYZ01000002">
    <property type="protein sequence ID" value="GEO36120.1"/>
    <property type="molecule type" value="Genomic_DNA"/>
</dbReference>
<proteinExistence type="predicted"/>
<dbReference type="Pfam" id="PF02518">
    <property type="entry name" value="HATPase_c"/>
    <property type="match status" value="1"/>
</dbReference>
<evidence type="ECO:0000256" key="1">
    <source>
        <dbReference type="ARBA" id="ARBA00000085"/>
    </source>
</evidence>
<evidence type="ECO:0000256" key="2">
    <source>
        <dbReference type="ARBA" id="ARBA00012438"/>
    </source>
</evidence>
<keyword evidence="6" id="KW-0418">Kinase</keyword>